<dbReference type="RefSeq" id="WP_199600313.1">
    <property type="nucleotide sequence ID" value="NZ_JAEHJZ010000032.1"/>
</dbReference>
<dbReference type="Gene3D" id="1.10.260.40">
    <property type="entry name" value="lambda repressor-like DNA-binding domains"/>
    <property type="match status" value="1"/>
</dbReference>
<name>A0A934KPS0_9FLAO</name>
<keyword evidence="1" id="KW-0238">DNA-binding</keyword>
<proteinExistence type="predicted"/>
<keyword evidence="4" id="KW-1185">Reference proteome</keyword>
<dbReference type="PANTHER" id="PTHR46558:SF4">
    <property type="entry name" value="DNA-BIDING PHAGE PROTEIN"/>
    <property type="match status" value="1"/>
</dbReference>
<dbReference type="PROSITE" id="PS50943">
    <property type="entry name" value="HTH_CROC1"/>
    <property type="match status" value="1"/>
</dbReference>
<sequence>MLKELLESKGVKQKWLANKIGVSQVSVSNWVKGKSEPSLKNYQKISELLEIPLKELTQQ</sequence>
<dbReference type="Proteomes" id="UP000662373">
    <property type="component" value="Unassembled WGS sequence"/>
</dbReference>
<evidence type="ECO:0000259" key="2">
    <source>
        <dbReference type="PROSITE" id="PS50943"/>
    </source>
</evidence>
<evidence type="ECO:0000313" key="4">
    <source>
        <dbReference type="Proteomes" id="UP000662373"/>
    </source>
</evidence>
<comment type="caution">
    <text evidence="3">The sequence shown here is derived from an EMBL/GenBank/DDBJ whole genome shotgun (WGS) entry which is preliminary data.</text>
</comment>
<dbReference type="Pfam" id="PF01381">
    <property type="entry name" value="HTH_3"/>
    <property type="match status" value="1"/>
</dbReference>
<feature type="domain" description="HTH cro/C1-type" evidence="2">
    <location>
        <begin position="2"/>
        <end position="56"/>
    </location>
</feature>
<dbReference type="GO" id="GO:0003677">
    <property type="term" value="F:DNA binding"/>
    <property type="evidence" value="ECO:0007669"/>
    <property type="project" value="UniProtKB-KW"/>
</dbReference>
<evidence type="ECO:0000256" key="1">
    <source>
        <dbReference type="ARBA" id="ARBA00023125"/>
    </source>
</evidence>
<organism evidence="3 4">
    <name type="scientific">Gelidibacter salicanalis</name>
    <dbReference type="NCBI Taxonomy" id="291193"/>
    <lineage>
        <taxon>Bacteria</taxon>
        <taxon>Pseudomonadati</taxon>
        <taxon>Bacteroidota</taxon>
        <taxon>Flavobacteriia</taxon>
        <taxon>Flavobacteriales</taxon>
        <taxon>Flavobacteriaceae</taxon>
        <taxon>Gelidibacter</taxon>
    </lineage>
</organism>
<dbReference type="InterPro" id="IPR001387">
    <property type="entry name" value="Cro/C1-type_HTH"/>
</dbReference>
<dbReference type="PANTHER" id="PTHR46558">
    <property type="entry name" value="TRACRIPTIONAL REGULATORY PROTEIN-RELATED-RELATED"/>
    <property type="match status" value="1"/>
</dbReference>
<dbReference type="SUPFAM" id="SSF47413">
    <property type="entry name" value="lambda repressor-like DNA-binding domains"/>
    <property type="match status" value="1"/>
</dbReference>
<dbReference type="EMBL" id="JAEHJZ010000032">
    <property type="protein sequence ID" value="MBJ7881599.1"/>
    <property type="molecule type" value="Genomic_DNA"/>
</dbReference>
<gene>
    <name evidence="3" type="ORF">JEM65_13230</name>
</gene>
<dbReference type="CDD" id="cd00093">
    <property type="entry name" value="HTH_XRE"/>
    <property type="match status" value="1"/>
</dbReference>
<reference evidence="3 4" key="1">
    <citation type="submission" date="2020-09" db="EMBL/GenBank/DDBJ databases">
        <title>Draft genome of Gelidibacter salicanalis PAMC21136.</title>
        <authorList>
            <person name="Park H."/>
        </authorList>
    </citation>
    <scope>NUCLEOTIDE SEQUENCE [LARGE SCALE GENOMIC DNA]</scope>
    <source>
        <strain evidence="3 4">PAMC21136</strain>
    </source>
</reference>
<evidence type="ECO:0000313" key="3">
    <source>
        <dbReference type="EMBL" id="MBJ7881599.1"/>
    </source>
</evidence>
<protein>
    <submittedName>
        <fullName evidence="3">Helix-turn-helix transcriptional regulator</fullName>
    </submittedName>
</protein>
<accession>A0A934KPS0</accession>
<dbReference type="AlphaFoldDB" id="A0A934KPS0"/>
<dbReference type="InterPro" id="IPR010982">
    <property type="entry name" value="Lambda_DNA-bd_dom_sf"/>
</dbReference>
<dbReference type="SMART" id="SM00530">
    <property type="entry name" value="HTH_XRE"/>
    <property type="match status" value="1"/>
</dbReference>